<organism evidence="4 5">
    <name type="scientific">Didymodactylos carnosus</name>
    <dbReference type="NCBI Taxonomy" id="1234261"/>
    <lineage>
        <taxon>Eukaryota</taxon>
        <taxon>Metazoa</taxon>
        <taxon>Spiralia</taxon>
        <taxon>Gnathifera</taxon>
        <taxon>Rotifera</taxon>
        <taxon>Eurotatoria</taxon>
        <taxon>Bdelloidea</taxon>
        <taxon>Philodinida</taxon>
        <taxon>Philodinidae</taxon>
        <taxon>Didymodactylos</taxon>
    </lineage>
</organism>
<keyword evidence="2" id="KW-0812">Transmembrane</keyword>
<keyword evidence="2" id="KW-1133">Transmembrane helix</keyword>
<evidence type="ECO:0000256" key="2">
    <source>
        <dbReference type="SAM" id="Phobius"/>
    </source>
</evidence>
<sequence>MYRLLAQGEQTPVEAKPSEAQKEEAKQGTQDEQSPVEAKSSEPQKEEAKQGNSDEEPTDGNKDDDENLKVGNGEQKQPDPDDQFRRVEAEDDEPDSEADEEGVKNETADAPEGETEEGDVNDGDSNLGEDADKPSDVQTNNKDTEDEFNRQSGELENEQPDQEEDTEVDDKSQPKDQKMPETNEEKPSSLCVEVFMGEINDIKSRKSDDDESAWSGSFITYFLIFTLIVVIGYLTLHNKNKLMGYLVEGRSGSGSRSRGSSSSSRPSHRNYEKLKNINDAMPLDLSNNEPIIIKS</sequence>
<dbReference type="Proteomes" id="UP000677228">
    <property type="component" value="Unassembled WGS sequence"/>
</dbReference>
<feature type="compositionally biased region" description="Basic and acidic residues" evidence="1">
    <location>
        <begin position="39"/>
        <end position="49"/>
    </location>
</feature>
<gene>
    <name evidence="3" type="ORF">OVA965_LOCUS19428</name>
    <name evidence="4" type="ORF">TMI583_LOCUS19456</name>
</gene>
<feature type="region of interest" description="Disordered" evidence="1">
    <location>
        <begin position="249"/>
        <end position="272"/>
    </location>
</feature>
<comment type="caution">
    <text evidence="4">The sequence shown here is derived from an EMBL/GenBank/DDBJ whole genome shotgun (WGS) entry which is preliminary data.</text>
</comment>
<evidence type="ECO:0000313" key="4">
    <source>
        <dbReference type="EMBL" id="CAF3865759.1"/>
    </source>
</evidence>
<feature type="region of interest" description="Disordered" evidence="1">
    <location>
        <begin position="1"/>
        <end position="191"/>
    </location>
</feature>
<feature type="compositionally biased region" description="Acidic residues" evidence="1">
    <location>
        <begin position="53"/>
        <end position="66"/>
    </location>
</feature>
<keyword evidence="2" id="KW-0472">Membrane</keyword>
<evidence type="ECO:0000256" key="1">
    <source>
        <dbReference type="SAM" id="MobiDB-lite"/>
    </source>
</evidence>
<dbReference type="AlphaFoldDB" id="A0A8S2KRK8"/>
<name>A0A8S2KRK8_9BILA</name>
<feature type="compositionally biased region" description="Acidic residues" evidence="1">
    <location>
        <begin position="89"/>
        <end position="100"/>
    </location>
</feature>
<feature type="compositionally biased region" description="Low complexity" evidence="1">
    <location>
        <begin position="249"/>
        <end position="265"/>
    </location>
</feature>
<reference evidence="4" key="1">
    <citation type="submission" date="2021-02" db="EMBL/GenBank/DDBJ databases">
        <authorList>
            <person name="Nowell W R."/>
        </authorList>
    </citation>
    <scope>NUCLEOTIDE SEQUENCE</scope>
</reference>
<dbReference type="Proteomes" id="UP000682733">
    <property type="component" value="Unassembled WGS sequence"/>
</dbReference>
<feature type="compositionally biased region" description="Basic and acidic residues" evidence="1">
    <location>
        <begin position="169"/>
        <end position="187"/>
    </location>
</feature>
<feature type="compositionally biased region" description="Acidic residues" evidence="1">
    <location>
        <begin position="109"/>
        <end position="122"/>
    </location>
</feature>
<evidence type="ECO:0000313" key="5">
    <source>
        <dbReference type="Proteomes" id="UP000682733"/>
    </source>
</evidence>
<dbReference type="EMBL" id="CAJOBA010010308">
    <property type="protein sequence ID" value="CAF3865759.1"/>
    <property type="molecule type" value="Genomic_DNA"/>
</dbReference>
<proteinExistence type="predicted"/>
<dbReference type="EMBL" id="CAJNOK010010006">
    <property type="protein sequence ID" value="CAF1103853.1"/>
    <property type="molecule type" value="Genomic_DNA"/>
</dbReference>
<protein>
    <submittedName>
        <fullName evidence="4">Uncharacterized protein</fullName>
    </submittedName>
</protein>
<feature type="transmembrane region" description="Helical" evidence="2">
    <location>
        <begin position="213"/>
        <end position="236"/>
    </location>
</feature>
<evidence type="ECO:0000313" key="3">
    <source>
        <dbReference type="EMBL" id="CAF1103853.1"/>
    </source>
</evidence>
<feature type="compositionally biased region" description="Acidic residues" evidence="1">
    <location>
        <begin position="155"/>
        <end position="168"/>
    </location>
</feature>
<feature type="compositionally biased region" description="Basic and acidic residues" evidence="1">
    <location>
        <begin position="76"/>
        <end position="88"/>
    </location>
</feature>
<feature type="compositionally biased region" description="Basic and acidic residues" evidence="1">
    <location>
        <begin position="16"/>
        <end position="26"/>
    </location>
</feature>
<accession>A0A8S2KRK8</accession>